<dbReference type="PANTHER" id="PTHR42811">
    <property type="entry name" value="SERINE ACETYLTRANSFERASE"/>
    <property type="match status" value="1"/>
</dbReference>
<dbReference type="Gene3D" id="2.160.10.10">
    <property type="entry name" value="Hexapeptide repeat proteins"/>
    <property type="match status" value="1"/>
</dbReference>
<gene>
    <name evidence="3" type="ORF">E2R62_08165</name>
</gene>
<proteinExistence type="predicted"/>
<keyword evidence="2" id="KW-0012">Acyltransferase</keyword>
<evidence type="ECO:0000256" key="1">
    <source>
        <dbReference type="ARBA" id="ARBA00022679"/>
    </source>
</evidence>
<keyword evidence="1 3" id="KW-0808">Transferase</keyword>
<name>A0A482PMS2_CITRO</name>
<accession>A0A482PMS2</accession>
<dbReference type="GO" id="GO:0016746">
    <property type="term" value="F:acyltransferase activity"/>
    <property type="evidence" value="ECO:0007669"/>
    <property type="project" value="UniProtKB-KW"/>
</dbReference>
<dbReference type="AlphaFoldDB" id="A0A482PMS2"/>
<evidence type="ECO:0000256" key="2">
    <source>
        <dbReference type="ARBA" id="ARBA00023315"/>
    </source>
</evidence>
<dbReference type="OMA" id="HMGIVIT"/>
<dbReference type="InterPro" id="IPR011004">
    <property type="entry name" value="Trimer_LpxA-like_sf"/>
</dbReference>
<dbReference type="InterPro" id="IPR045304">
    <property type="entry name" value="LbH_SAT"/>
</dbReference>
<sequence>MDKNFLKECLRVEVIGGKDKVFSWPRAIRHAWRQPHRRYLFWFRIYSYLYNKHSNLLKKIANSLNRKLIRKYNTDISLNAKIQPGLHIAHYNSIVITSHCSIGKNFKIRQCTTIGIQNQGRRSEEYSINIGDNVYVGAHVCIVADSIRIGNNVIIGAMSFINKDIPDNCTYYTRKEGAISAHSASVIEK</sequence>
<dbReference type="RefSeq" id="WP_012906519.1">
    <property type="nucleotide sequence ID" value="NZ_CAJTBI010000031.1"/>
</dbReference>
<evidence type="ECO:0000313" key="3">
    <source>
        <dbReference type="EMBL" id="QBY28834.1"/>
    </source>
</evidence>
<reference evidence="3" key="1">
    <citation type="submission" date="2019-03" db="EMBL/GenBank/DDBJ databases">
        <title>Complete genome sequence of enteropathogenic Citrobacter rodentium strain DBS100.</title>
        <authorList>
            <person name="Popov G."/>
            <person name="Fiebig A."/>
            <person name="Shideler S."/>
            <person name="Coombes B."/>
            <person name="Savchenko A."/>
        </authorList>
    </citation>
    <scope>NUCLEOTIDE SEQUENCE</scope>
    <source>
        <strain evidence="3">DBS100</strain>
    </source>
</reference>
<protein>
    <submittedName>
        <fullName evidence="3">Serine acetyltransferase</fullName>
    </submittedName>
</protein>
<dbReference type="EMBL" id="CP038008">
    <property type="protein sequence ID" value="QBY28834.1"/>
    <property type="molecule type" value="Genomic_DNA"/>
</dbReference>
<dbReference type="CDD" id="cd03354">
    <property type="entry name" value="LbH_SAT"/>
    <property type="match status" value="1"/>
</dbReference>
<organism evidence="3">
    <name type="scientific">Citrobacter rodentium</name>
    <dbReference type="NCBI Taxonomy" id="67825"/>
    <lineage>
        <taxon>Bacteria</taxon>
        <taxon>Pseudomonadati</taxon>
        <taxon>Pseudomonadota</taxon>
        <taxon>Gammaproteobacteria</taxon>
        <taxon>Enterobacterales</taxon>
        <taxon>Enterobacteriaceae</taxon>
        <taxon>Citrobacter</taxon>
    </lineage>
</organism>
<dbReference type="SUPFAM" id="SSF51161">
    <property type="entry name" value="Trimeric LpxA-like enzymes"/>
    <property type="match status" value="1"/>
</dbReference>